<evidence type="ECO:0000259" key="6">
    <source>
        <dbReference type="Pfam" id="PF00884"/>
    </source>
</evidence>
<feature type="compositionally biased region" description="Pro residues" evidence="5">
    <location>
        <begin position="775"/>
        <end position="809"/>
    </location>
</feature>
<dbReference type="GeneID" id="9617765"/>
<keyword evidence="2" id="KW-0732">Signal</keyword>
<protein>
    <recommendedName>
        <fullName evidence="6">Sulfatase N-terminal domain-containing protein</fullName>
    </recommendedName>
</protein>
<dbReference type="InterPro" id="IPR024607">
    <property type="entry name" value="Sulfatase_CS"/>
</dbReference>
<dbReference type="GO" id="GO:0005539">
    <property type="term" value="F:glycosaminoglycan binding"/>
    <property type="evidence" value="ECO:0007669"/>
    <property type="project" value="TreeGrafter"/>
</dbReference>
<proteinExistence type="inferred from homology"/>
<accession>D8TJI2</accession>
<feature type="region of interest" description="Disordered" evidence="5">
    <location>
        <begin position="470"/>
        <end position="511"/>
    </location>
</feature>
<keyword evidence="3" id="KW-0378">Hydrolase</keyword>
<comment type="similarity">
    <text evidence="1">Belongs to the sulfatase family.</text>
</comment>
<dbReference type="PANTHER" id="PTHR43108:SF8">
    <property type="entry name" value="SD21168P"/>
    <property type="match status" value="1"/>
</dbReference>
<evidence type="ECO:0000313" key="7">
    <source>
        <dbReference type="EMBL" id="EFJ52546.1"/>
    </source>
</evidence>
<dbReference type="InterPro" id="IPR000917">
    <property type="entry name" value="Sulfatase_N"/>
</dbReference>
<dbReference type="AlphaFoldDB" id="D8TJI2"/>
<dbReference type="STRING" id="3068.D8TJI2"/>
<evidence type="ECO:0000256" key="4">
    <source>
        <dbReference type="ARBA" id="ARBA00023180"/>
    </source>
</evidence>
<feature type="compositionally biased region" description="Pro residues" evidence="5">
    <location>
        <begin position="471"/>
        <end position="501"/>
    </location>
</feature>
<dbReference type="PANTHER" id="PTHR43108">
    <property type="entry name" value="N-ACETYLGLUCOSAMINE-6-SULFATASE FAMILY MEMBER"/>
    <property type="match status" value="1"/>
</dbReference>
<dbReference type="EMBL" id="GL378324">
    <property type="protein sequence ID" value="EFJ52546.1"/>
    <property type="molecule type" value="Genomic_DNA"/>
</dbReference>
<evidence type="ECO:0000256" key="1">
    <source>
        <dbReference type="ARBA" id="ARBA00008779"/>
    </source>
</evidence>
<dbReference type="InterPro" id="IPR017850">
    <property type="entry name" value="Alkaline_phosphatase_core_sf"/>
</dbReference>
<dbReference type="PROSITE" id="PS00523">
    <property type="entry name" value="SULFATASE_1"/>
    <property type="match status" value="1"/>
</dbReference>
<feature type="region of interest" description="Disordered" evidence="5">
    <location>
        <begin position="749"/>
        <end position="825"/>
    </location>
</feature>
<feature type="region of interest" description="Disordered" evidence="5">
    <location>
        <begin position="59"/>
        <end position="88"/>
    </location>
</feature>
<feature type="compositionally biased region" description="Pro residues" evidence="5">
    <location>
        <begin position="562"/>
        <end position="708"/>
    </location>
</feature>
<name>D8TJI2_VOLCA</name>
<dbReference type="CDD" id="cd16147">
    <property type="entry name" value="G6S"/>
    <property type="match status" value="1"/>
</dbReference>
<dbReference type="eggNOG" id="KOG3731">
    <property type="taxonomic scope" value="Eukaryota"/>
</dbReference>
<dbReference type="Gene3D" id="3.40.720.10">
    <property type="entry name" value="Alkaline Phosphatase, subunit A"/>
    <property type="match status" value="2"/>
</dbReference>
<evidence type="ECO:0000256" key="5">
    <source>
        <dbReference type="SAM" id="MobiDB-lite"/>
    </source>
</evidence>
<dbReference type="RefSeq" id="XP_002946619.1">
    <property type="nucleotide sequence ID" value="XM_002946573.1"/>
</dbReference>
<feature type="region of interest" description="Disordered" evidence="5">
    <location>
        <begin position="531"/>
        <end position="711"/>
    </location>
</feature>
<dbReference type="SUPFAM" id="SSF53649">
    <property type="entry name" value="Alkaline phosphatase-like"/>
    <property type="match status" value="2"/>
</dbReference>
<reference evidence="7 8" key="1">
    <citation type="journal article" date="2010" name="Science">
        <title>Genomic analysis of organismal complexity in the multicellular green alga Volvox carteri.</title>
        <authorList>
            <person name="Prochnik S.E."/>
            <person name="Umen J."/>
            <person name="Nedelcu A.M."/>
            <person name="Hallmann A."/>
            <person name="Miller S.M."/>
            <person name="Nishii I."/>
            <person name="Ferris P."/>
            <person name="Kuo A."/>
            <person name="Mitros T."/>
            <person name="Fritz-Laylin L.K."/>
            <person name="Hellsten U."/>
            <person name="Chapman J."/>
            <person name="Simakov O."/>
            <person name="Rensing S.A."/>
            <person name="Terry A."/>
            <person name="Pangilinan J."/>
            <person name="Kapitonov V."/>
            <person name="Jurka J."/>
            <person name="Salamov A."/>
            <person name="Shapiro H."/>
            <person name="Schmutz J."/>
            <person name="Grimwood J."/>
            <person name="Lindquist E."/>
            <person name="Lucas S."/>
            <person name="Grigoriev I.V."/>
            <person name="Schmitt R."/>
            <person name="Kirk D."/>
            <person name="Rokhsar D.S."/>
        </authorList>
    </citation>
    <scope>NUCLEOTIDE SEQUENCE [LARGE SCALE GENOMIC DNA]</scope>
    <source>
        <strain evidence="8">f. Nagariensis / Eve</strain>
    </source>
</reference>
<evidence type="ECO:0000256" key="2">
    <source>
        <dbReference type="ARBA" id="ARBA00022729"/>
    </source>
</evidence>
<feature type="domain" description="Sulfatase N-terminal" evidence="6">
    <location>
        <begin position="89"/>
        <end position="430"/>
    </location>
</feature>
<feature type="compositionally biased region" description="Pro residues" evidence="5">
    <location>
        <begin position="66"/>
        <end position="83"/>
    </location>
</feature>
<feature type="compositionally biased region" description="Pro residues" evidence="5">
    <location>
        <begin position="752"/>
        <end position="767"/>
    </location>
</feature>
<gene>
    <name evidence="7" type="ORF">VOLCADRAFT_86751</name>
</gene>
<dbReference type="InParanoid" id="D8TJI2"/>
<organism evidence="8">
    <name type="scientific">Volvox carteri f. nagariensis</name>
    <dbReference type="NCBI Taxonomy" id="3068"/>
    <lineage>
        <taxon>Eukaryota</taxon>
        <taxon>Viridiplantae</taxon>
        <taxon>Chlorophyta</taxon>
        <taxon>core chlorophytes</taxon>
        <taxon>Chlorophyceae</taxon>
        <taxon>CS clade</taxon>
        <taxon>Chlamydomonadales</taxon>
        <taxon>Volvocaceae</taxon>
        <taxon>Volvox</taxon>
    </lineage>
</organism>
<evidence type="ECO:0000256" key="3">
    <source>
        <dbReference type="ARBA" id="ARBA00022801"/>
    </source>
</evidence>
<dbReference type="OrthoDB" id="1740450at2759"/>
<dbReference type="PRINTS" id="PR01217">
    <property type="entry name" value="PRICHEXTENSN"/>
</dbReference>
<dbReference type="GO" id="GO:0008449">
    <property type="term" value="F:N-acetylglucosamine-6-sulfatase activity"/>
    <property type="evidence" value="ECO:0007669"/>
    <property type="project" value="TreeGrafter"/>
</dbReference>
<keyword evidence="4" id="KW-0325">Glycoprotein</keyword>
<sequence>MTTGCCCYRAGCGSGGGVHCSRGTWGHLRPETGRSVGRPVVVMTLLLLLQHLLAPGAEAAPTRAKAPPPPPLPPPPAPRPPRAPAGSRPNFVVIVTDDQDEVLNSTHPAYMPALSSLLGSEGTRFANTLVSTSVCCPARVSLLTGRLAHCTNVTSNWAPMGAWNKFIRQGLDSDWLPGWLRDAGYRTALVGKLLNGFSIPLNQLERCPLGIDHLDALTDGTYNLYNSSFSLNCGPSQAMMGQYQTDVIRDKALAYIEGAVAAGSPFYLQLDPAAPHVDNGGGEGWRPPPPAQRHADLYPGLELPDNPTFLKVNPLNPFRTRDMNNPENVKDATDLYVGRIRSLRAVDEMVGAIVAKLSDLGILDNTYVIYMSDNGLHMGQHSLDDGKATPIEEDSRVPLYLRGPGVPAGVVSAYQANLVDFAPTVRALAGLPPRPDLDGVPLPIEGLTTDAYDAVMRLAVAAAAQRAGLLPPLPPGPPGAPPSPLPPPSLPRPSPLASPPPKRPRAKLAPSMPVDAGVARVLGWPAPLVFETPSPQPQPLAVPEALPVPVQLPPSTQSQPLAPEPPPPSPHPSPPSPHPSPPSPHPSPPSPHPSPPSPHPSPPSPHPSPPSPQPSPPSPHPSPPSPHPSPPSPHPSLPAPQPSPPSPHPSPPSPHPSPPSPHPSPPSPQPSLPAPHPSPPSPHPSLPAPHPSPPSPHPSPPSPQPPTSAPAWLREAVLLEAWDSDAKSGFFPGITFKALRLCSAYQANLKAPPSPPSSQRRPPPPMQQSPKRWVQPPPSPSPPRQRPPLPFPPSPSPQQPSPPYPPPSPLRQQPAASRPPALMVPQPPHGPTVYCLKYIVWCKDNGRELYDLSHDPYEADNVLGQAAPALLSRLDAVLSVLVHCRGGDCVHPYGVLHPAGDVLTFAEAMHPSHDKLYASLPPFAFATCYPGYVPPNERTFTLGMRGFPANVTWESTGITWPLPPGVRGIKWTAGES</sequence>
<dbReference type="Pfam" id="PF00884">
    <property type="entry name" value="Sulfatase"/>
    <property type="match status" value="1"/>
</dbReference>
<dbReference type="Proteomes" id="UP000001058">
    <property type="component" value="Unassembled WGS sequence"/>
</dbReference>
<evidence type="ECO:0000313" key="8">
    <source>
        <dbReference type="Proteomes" id="UP000001058"/>
    </source>
</evidence>
<keyword evidence="8" id="KW-1185">Reference proteome</keyword>
<dbReference type="KEGG" id="vcn:VOLCADRAFT_86751"/>